<reference evidence="2" key="1">
    <citation type="submission" date="2020-06" db="EMBL/GenBank/DDBJ databases">
        <title>WGS assembly of Ceratodon purpureus strain R40.</title>
        <authorList>
            <person name="Carey S.B."/>
            <person name="Jenkins J."/>
            <person name="Shu S."/>
            <person name="Lovell J.T."/>
            <person name="Sreedasyam A."/>
            <person name="Maumus F."/>
            <person name="Tiley G.P."/>
            <person name="Fernandez-Pozo N."/>
            <person name="Barry K."/>
            <person name="Chen C."/>
            <person name="Wang M."/>
            <person name="Lipzen A."/>
            <person name="Daum C."/>
            <person name="Saski C.A."/>
            <person name="Payton A.C."/>
            <person name="Mcbreen J.C."/>
            <person name="Conrad R.E."/>
            <person name="Kollar L.M."/>
            <person name="Olsson S."/>
            <person name="Huttunen S."/>
            <person name="Landis J.B."/>
            <person name="Wickett N.J."/>
            <person name="Johnson M.G."/>
            <person name="Rensing S.A."/>
            <person name="Grimwood J."/>
            <person name="Schmutz J."/>
            <person name="Mcdaniel S.F."/>
        </authorList>
    </citation>
    <scope>NUCLEOTIDE SEQUENCE</scope>
    <source>
        <strain evidence="2">R40</strain>
    </source>
</reference>
<evidence type="ECO:0000313" key="3">
    <source>
        <dbReference type="Proteomes" id="UP000822688"/>
    </source>
</evidence>
<keyword evidence="3" id="KW-1185">Reference proteome</keyword>
<dbReference type="AlphaFoldDB" id="A0A8T0H5P1"/>
<feature type="region of interest" description="Disordered" evidence="1">
    <location>
        <begin position="29"/>
        <end position="58"/>
    </location>
</feature>
<feature type="region of interest" description="Disordered" evidence="1">
    <location>
        <begin position="82"/>
        <end position="117"/>
    </location>
</feature>
<dbReference type="EMBL" id="CM026428">
    <property type="protein sequence ID" value="KAG0567256.1"/>
    <property type="molecule type" value="Genomic_DNA"/>
</dbReference>
<evidence type="ECO:0000313" key="2">
    <source>
        <dbReference type="EMBL" id="KAG0567256.1"/>
    </source>
</evidence>
<sequence length="117" mass="13361">MGRSKSRLRRQTPKCECVVERKKRMMKMMDGSSDIKAFKSKTHNTAPDLPRRQKGKVSRPSLCSLTAAFLTVPLRAACIIPRPEPATPRHGKFPPPRVSHRPHEVYAYPFDPPKPWT</sequence>
<gene>
    <name evidence="2" type="ORF">KC19_7G122000</name>
</gene>
<evidence type="ECO:0000256" key="1">
    <source>
        <dbReference type="SAM" id="MobiDB-lite"/>
    </source>
</evidence>
<comment type="caution">
    <text evidence="2">The sequence shown here is derived from an EMBL/GenBank/DDBJ whole genome shotgun (WGS) entry which is preliminary data.</text>
</comment>
<protein>
    <submittedName>
        <fullName evidence="2">Uncharacterized protein</fullName>
    </submittedName>
</protein>
<dbReference type="Proteomes" id="UP000822688">
    <property type="component" value="Chromosome 7"/>
</dbReference>
<organism evidence="2 3">
    <name type="scientific">Ceratodon purpureus</name>
    <name type="common">Fire moss</name>
    <name type="synonym">Dicranum purpureum</name>
    <dbReference type="NCBI Taxonomy" id="3225"/>
    <lineage>
        <taxon>Eukaryota</taxon>
        <taxon>Viridiplantae</taxon>
        <taxon>Streptophyta</taxon>
        <taxon>Embryophyta</taxon>
        <taxon>Bryophyta</taxon>
        <taxon>Bryophytina</taxon>
        <taxon>Bryopsida</taxon>
        <taxon>Dicranidae</taxon>
        <taxon>Pseudoditrichales</taxon>
        <taxon>Ditrichaceae</taxon>
        <taxon>Ceratodon</taxon>
    </lineage>
</organism>
<proteinExistence type="predicted"/>
<name>A0A8T0H5P1_CERPU</name>
<accession>A0A8T0H5P1</accession>